<dbReference type="GO" id="GO:0046951">
    <property type="term" value="P:ketone body biosynthetic process"/>
    <property type="evidence" value="ECO:0007669"/>
    <property type="project" value="TreeGrafter"/>
</dbReference>
<dbReference type="AlphaFoldDB" id="A0A5C4JGC2"/>
<keyword evidence="2" id="KW-0479">Metal-binding</keyword>
<dbReference type="InterPro" id="IPR043594">
    <property type="entry name" value="HMGL"/>
</dbReference>
<dbReference type="InterPro" id="IPR013785">
    <property type="entry name" value="Aldolase_TIM"/>
</dbReference>
<dbReference type="InterPro" id="IPR000891">
    <property type="entry name" value="PYR_CT"/>
</dbReference>
<gene>
    <name evidence="5" type="ORF">ETD83_08595</name>
</gene>
<keyword evidence="6" id="KW-1185">Reference proteome</keyword>
<dbReference type="Pfam" id="PF00682">
    <property type="entry name" value="HMGL-like"/>
    <property type="match status" value="1"/>
</dbReference>
<evidence type="ECO:0000256" key="3">
    <source>
        <dbReference type="ARBA" id="ARBA00023239"/>
    </source>
</evidence>
<reference evidence="5 6" key="1">
    <citation type="submission" date="2019-05" db="EMBL/GenBank/DDBJ databases">
        <title>Draft genome sequence of Actinomadura sp. 14C53.</title>
        <authorList>
            <person name="Saricaoglu S."/>
            <person name="Isik K."/>
        </authorList>
    </citation>
    <scope>NUCLEOTIDE SEQUENCE [LARGE SCALE GENOMIC DNA]</scope>
    <source>
        <strain evidence="5 6">14C53</strain>
    </source>
</reference>
<evidence type="ECO:0000256" key="2">
    <source>
        <dbReference type="ARBA" id="ARBA00022723"/>
    </source>
</evidence>
<dbReference type="GO" id="GO:0046872">
    <property type="term" value="F:metal ion binding"/>
    <property type="evidence" value="ECO:0007669"/>
    <property type="project" value="UniProtKB-KW"/>
</dbReference>
<feature type="domain" description="Pyruvate carboxyltransferase" evidence="4">
    <location>
        <begin position="6"/>
        <end position="274"/>
    </location>
</feature>
<name>A0A5C4JGC2_9ACTN</name>
<evidence type="ECO:0000259" key="4">
    <source>
        <dbReference type="PROSITE" id="PS50991"/>
    </source>
</evidence>
<protein>
    <submittedName>
        <fullName evidence="5">Hydroxymethylglutaryl-CoA lyase</fullName>
    </submittedName>
</protein>
<evidence type="ECO:0000256" key="1">
    <source>
        <dbReference type="ARBA" id="ARBA00009405"/>
    </source>
</evidence>
<dbReference type="Gene3D" id="3.20.20.70">
    <property type="entry name" value="Aldolase class I"/>
    <property type="match status" value="1"/>
</dbReference>
<dbReference type="EMBL" id="VCKW01000031">
    <property type="protein sequence ID" value="TMR04338.1"/>
    <property type="molecule type" value="Genomic_DNA"/>
</dbReference>
<dbReference type="PANTHER" id="PTHR42738:SF7">
    <property type="entry name" value="HYDROXYMETHYLGLUTARYL-COA LYASE"/>
    <property type="match status" value="1"/>
</dbReference>
<evidence type="ECO:0000313" key="5">
    <source>
        <dbReference type="EMBL" id="TMR04338.1"/>
    </source>
</evidence>
<proteinExistence type="inferred from homology"/>
<dbReference type="SUPFAM" id="SSF51569">
    <property type="entry name" value="Aldolase"/>
    <property type="match status" value="1"/>
</dbReference>
<organism evidence="5 6">
    <name type="scientific">Actinomadura soli</name>
    <dbReference type="NCBI Taxonomy" id="2508997"/>
    <lineage>
        <taxon>Bacteria</taxon>
        <taxon>Bacillati</taxon>
        <taxon>Actinomycetota</taxon>
        <taxon>Actinomycetes</taxon>
        <taxon>Streptosporangiales</taxon>
        <taxon>Thermomonosporaceae</taxon>
        <taxon>Actinomadura</taxon>
    </lineage>
</organism>
<dbReference type="GO" id="GO:0004419">
    <property type="term" value="F:hydroxymethylglutaryl-CoA lyase activity"/>
    <property type="evidence" value="ECO:0007669"/>
    <property type="project" value="TreeGrafter"/>
</dbReference>
<dbReference type="Proteomes" id="UP000309174">
    <property type="component" value="Unassembled WGS sequence"/>
</dbReference>
<comment type="similarity">
    <text evidence="1">Belongs to the HMG-CoA lyase family.</text>
</comment>
<keyword evidence="3 5" id="KW-0456">Lyase</keyword>
<dbReference type="CDD" id="cd07938">
    <property type="entry name" value="DRE_TIM_HMGL"/>
    <property type="match status" value="1"/>
</dbReference>
<dbReference type="GO" id="GO:0006552">
    <property type="term" value="P:L-leucine catabolic process"/>
    <property type="evidence" value="ECO:0007669"/>
    <property type="project" value="TreeGrafter"/>
</dbReference>
<sequence length="312" mass="32490">MVIDRATILEVSPRDGLQNEQTQLSTAGKVALVHRAVAMGARRVEVSSFVNPARVPQLADADAVFAGLRREPGVSYAALAMNDRGVERAVAAGADEVNIVVVATDTFCRRNQGVDTSEAARNAVRLVDTARRAGLFTTITIAAAFGCPFEGDVSEARLEHVLAKIAGAHADEVALADTIGCAVPGQVSARVRLARDVLGDDVTHRLHLHDTRNTATANSIAGLEAGVEVLDASLGGTGGCPFAPAATGNVATEDLVYMLDRMGVRTGIDLTSALESARWLLANLGSSRASALVKAGPFPQPGSDDWCMPQAG</sequence>
<evidence type="ECO:0000313" key="6">
    <source>
        <dbReference type="Proteomes" id="UP000309174"/>
    </source>
</evidence>
<accession>A0A5C4JGC2</accession>
<dbReference type="OrthoDB" id="9784013at2"/>
<dbReference type="PANTHER" id="PTHR42738">
    <property type="entry name" value="HYDROXYMETHYLGLUTARYL-COA LYASE"/>
    <property type="match status" value="1"/>
</dbReference>
<dbReference type="PROSITE" id="PS50991">
    <property type="entry name" value="PYR_CT"/>
    <property type="match status" value="1"/>
</dbReference>
<dbReference type="RefSeq" id="WP_138644557.1">
    <property type="nucleotide sequence ID" value="NZ_VCKW01000031.1"/>
</dbReference>
<comment type="caution">
    <text evidence="5">The sequence shown here is derived from an EMBL/GenBank/DDBJ whole genome shotgun (WGS) entry which is preliminary data.</text>
</comment>
<dbReference type="NCBIfam" id="NF004283">
    <property type="entry name" value="PRK05692.1"/>
    <property type="match status" value="1"/>
</dbReference>